<name>A0A6L9L5H0_9BACT</name>
<keyword evidence="1" id="KW-0732">Signal</keyword>
<sequence>MKLRYLVWIAWVSLWLVTACKPTDGNIAPESPTTPPVEPIPFPKGQPIGNQTSFTITPAGGEFVSPDKQIKVKIPAGAVSKSTTITMQPVQNTDPAGLGKSVRLLPHTIEFKKPITIQLSYASLLDSIPSINALSAAYQDEQGIWRFAQSRAINERARTVTVATTHFSDWSIATAVRLLPFETTLSENEEQRFRLVQYVRINSYDDFGYELDDDALTPLVPATVKVIYEGQPLDPKYVKADSWELNSTDRGNELGHIDSAPNSSEGIYKAPLRISHPYQVGVSVAFNSSSKGKILFVATVNLVPGNAVIYRIGEGSWQAIQNVTVRKVNGLFKIQGTSSTTGVGIVLTWQGDKGNYSWNVENNNGISLIDPSPYLLYSSAYHDTKGNVVNSGGELIIDQLGNPSQLVKGRFTVKPSGLTTLKGEEIGPGIEGFFSLTRGPDM</sequence>
<keyword evidence="4" id="KW-1185">Reference proteome</keyword>
<dbReference type="EMBL" id="JAAFZH010000004">
    <property type="protein sequence ID" value="NDU95806.1"/>
    <property type="molecule type" value="Genomic_DNA"/>
</dbReference>
<protein>
    <recommendedName>
        <fullName evidence="2">ZU5 domain-containing protein</fullName>
    </recommendedName>
</protein>
<dbReference type="Pfam" id="PF00791">
    <property type="entry name" value="ZU5"/>
    <property type="match status" value="1"/>
</dbReference>
<evidence type="ECO:0000313" key="4">
    <source>
        <dbReference type="Proteomes" id="UP000474175"/>
    </source>
</evidence>
<evidence type="ECO:0000256" key="1">
    <source>
        <dbReference type="SAM" id="SignalP"/>
    </source>
</evidence>
<evidence type="ECO:0000313" key="3">
    <source>
        <dbReference type="EMBL" id="NDU95806.1"/>
    </source>
</evidence>
<gene>
    <name evidence="3" type="ORF">GK108_13060</name>
</gene>
<dbReference type="Gene3D" id="2.60.220.30">
    <property type="match status" value="1"/>
</dbReference>
<feature type="signal peptide" evidence="1">
    <location>
        <begin position="1"/>
        <end position="18"/>
    </location>
</feature>
<dbReference type="RefSeq" id="WP_163948530.1">
    <property type="nucleotide sequence ID" value="NZ_JAAFZH010000004.1"/>
</dbReference>
<dbReference type="PROSITE" id="PS51145">
    <property type="entry name" value="ZU5"/>
    <property type="match status" value="1"/>
</dbReference>
<dbReference type="AlphaFoldDB" id="A0A6L9L5H0"/>
<feature type="chain" id="PRO_5026763856" description="ZU5 domain-containing protein" evidence="1">
    <location>
        <begin position="19"/>
        <end position="442"/>
    </location>
</feature>
<feature type="domain" description="ZU5" evidence="2">
    <location>
        <begin position="50"/>
        <end position="176"/>
    </location>
</feature>
<evidence type="ECO:0000259" key="2">
    <source>
        <dbReference type="PROSITE" id="PS51145"/>
    </source>
</evidence>
<accession>A0A6L9L5H0</accession>
<dbReference type="PROSITE" id="PS51257">
    <property type="entry name" value="PROKAR_LIPOPROTEIN"/>
    <property type="match status" value="1"/>
</dbReference>
<organism evidence="3 4">
    <name type="scientific">Spirosoma terrae</name>
    <dbReference type="NCBI Taxonomy" id="1968276"/>
    <lineage>
        <taxon>Bacteria</taxon>
        <taxon>Pseudomonadati</taxon>
        <taxon>Bacteroidota</taxon>
        <taxon>Cytophagia</taxon>
        <taxon>Cytophagales</taxon>
        <taxon>Cytophagaceae</taxon>
        <taxon>Spirosoma</taxon>
    </lineage>
</organism>
<reference evidence="3 4" key="1">
    <citation type="submission" date="2020-02" db="EMBL/GenBank/DDBJ databases">
        <title>Draft genome sequence of two Spirosoma agri KCTC 52727 and Spirosoma terrae KCTC 52035.</title>
        <authorList>
            <person name="Rojas J."/>
            <person name="Ambika Manirajan B."/>
            <person name="Suarez C."/>
            <person name="Ratering S."/>
            <person name="Schnell S."/>
        </authorList>
    </citation>
    <scope>NUCLEOTIDE SEQUENCE [LARGE SCALE GENOMIC DNA]</scope>
    <source>
        <strain evidence="3 4">KCTC 52035</strain>
    </source>
</reference>
<dbReference type="InterPro" id="IPR000906">
    <property type="entry name" value="ZU5_dom"/>
</dbReference>
<proteinExistence type="predicted"/>
<dbReference type="Proteomes" id="UP000474175">
    <property type="component" value="Unassembled WGS sequence"/>
</dbReference>
<comment type="caution">
    <text evidence="3">The sequence shown here is derived from an EMBL/GenBank/DDBJ whole genome shotgun (WGS) entry which is preliminary data.</text>
</comment>